<proteinExistence type="inferred from homology"/>
<organism evidence="10 11">
    <name type="scientific">Paramecium tetraurelia</name>
    <dbReference type="NCBI Taxonomy" id="5888"/>
    <lineage>
        <taxon>Eukaryota</taxon>
        <taxon>Sar</taxon>
        <taxon>Alveolata</taxon>
        <taxon>Ciliophora</taxon>
        <taxon>Intramacronucleata</taxon>
        <taxon>Oligohymenophorea</taxon>
        <taxon>Peniculida</taxon>
        <taxon>Parameciidae</taxon>
        <taxon>Paramecium</taxon>
    </lineage>
</organism>
<dbReference type="PROSITE" id="PS00107">
    <property type="entry name" value="PROTEIN_KINASE_ATP"/>
    <property type="match status" value="1"/>
</dbReference>
<keyword evidence="8" id="KW-0460">Magnesium</keyword>
<keyword evidence="1 7" id="KW-0723">Serine/threonine-protein kinase</keyword>
<evidence type="ECO:0000256" key="8">
    <source>
        <dbReference type="RuleBase" id="RU361165"/>
    </source>
</evidence>
<dbReference type="STRING" id="5888.A0CV18"/>
<comment type="similarity">
    <text evidence="8">Belongs to the protein kinase superfamily. Ser/Thr protein kinase family. MAP kinase subfamily.</text>
</comment>
<evidence type="ECO:0000313" key="11">
    <source>
        <dbReference type="Proteomes" id="UP000000600"/>
    </source>
</evidence>
<dbReference type="GO" id="GO:0005737">
    <property type="term" value="C:cytoplasm"/>
    <property type="evidence" value="ECO:0000318"/>
    <property type="project" value="GO_Central"/>
</dbReference>
<accession>A0CV18</accession>
<evidence type="ECO:0000313" key="10">
    <source>
        <dbReference type="EMBL" id="CAK74635.1"/>
    </source>
</evidence>
<dbReference type="EC" id="2.7.11.24" evidence="8"/>
<keyword evidence="5 6" id="KW-0067">ATP-binding</keyword>
<dbReference type="FunFam" id="3.30.200.20:FF:000046">
    <property type="entry name" value="Mitogen-activated protein kinase"/>
    <property type="match status" value="1"/>
</dbReference>
<dbReference type="InterPro" id="IPR003527">
    <property type="entry name" value="MAP_kinase_CS"/>
</dbReference>
<gene>
    <name evidence="10" type="ORF">GSPATT00010803001</name>
</gene>
<dbReference type="InterPro" id="IPR017441">
    <property type="entry name" value="Protein_kinase_ATP_BS"/>
</dbReference>
<dbReference type="FunFam" id="1.10.510.10:FF:000098">
    <property type="entry name" value="Mitogen-activated protein kinase 1"/>
    <property type="match status" value="1"/>
</dbReference>
<evidence type="ECO:0000256" key="4">
    <source>
        <dbReference type="ARBA" id="ARBA00022777"/>
    </source>
</evidence>
<keyword evidence="11" id="KW-1185">Reference proteome</keyword>
<dbReference type="InterPro" id="IPR008271">
    <property type="entry name" value="Ser/Thr_kinase_AS"/>
</dbReference>
<comment type="activity regulation">
    <text evidence="8">Activated by threonine and tyrosine phosphorylation.</text>
</comment>
<dbReference type="Gene3D" id="3.30.200.20">
    <property type="entry name" value="Phosphorylase Kinase, domain 1"/>
    <property type="match status" value="1"/>
</dbReference>
<feature type="domain" description="Protein kinase" evidence="9">
    <location>
        <begin position="48"/>
        <end position="342"/>
    </location>
</feature>
<dbReference type="AlphaFoldDB" id="A0CV18"/>
<dbReference type="OrthoDB" id="192887at2759"/>
<sequence>MIIESNVPQKIIDLYKPYKKQFESVKHVLQGHTFYLDQRYMPIDISEHLQYKLVGQGAYGCVIQAIDKLTNKPVAIKKIERTFNHRLFAKRTLRELKILRLIKHDNVVDLKQVLLPPSREEFEDVYMVMDLLEADLSQVIKSDSLLNDDHMRLFIYQVLRGLKYLHSAGILHRDLKPRNLLLNRSCDVKICDFGLGRAIAENIQNNIMMTYYVETRWYRAPELLIGYQNYSSAVDIWSVGCILAEMILRRPFLRGDSTKHQIKVIFELLGTPNEQYIQSFPDLKVQQNLRKIIQEYGHQNGIGLNQIFGHINQDLLDLLKGLLKFDHRDRLTAAQALKHSFLQILHSEEDEPISVPVNPLEFEFEKYELTKEQLKDMLYEEILLYHFSEFRNQYFQKLQSGQSLISHIVNNENARIIDPNADDDFEQ</sequence>
<dbReference type="PANTHER" id="PTHR24055">
    <property type="entry name" value="MITOGEN-ACTIVATED PROTEIN KINASE"/>
    <property type="match status" value="1"/>
</dbReference>
<dbReference type="GO" id="GO:0005634">
    <property type="term" value="C:nucleus"/>
    <property type="evidence" value="ECO:0000318"/>
    <property type="project" value="GO_Central"/>
</dbReference>
<dbReference type="EMBL" id="CT868196">
    <property type="protein sequence ID" value="CAK74635.1"/>
    <property type="molecule type" value="Genomic_DNA"/>
</dbReference>
<dbReference type="PROSITE" id="PS00108">
    <property type="entry name" value="PROTEIN_KINASE_ST"/>
    <property type="match status" value="1"/>
</dbReference>
<evidence type="ECO:0000256" key="5">
    <source>
        <dbReference type="ARBA" id="ARBA00022840"/>
    </source>
</evidence>
<dbReference type="InterPro" id="IPR011009">
    <property type="entry name" value="Kinase-like_dom_sf"/>
</dbReference>
<dbReference type="InterPro" id="IPR000719">
    <property type="entry name" value="Prot_kinase_dom"/>
</dbReference>
<dbReference type="GO" id="GO:0035556">
    <property type="term" value="P:intracellular signal transduction"/>
    <property type="evidence" value="ECO:0000318"/>
    <property type="project" value="GO_Central"/>
</dbReference>
<dbReference type="OMA" id="KCWKELV"/>
<evidence type="ECO:0000256" key="6">
    <source>
        <dbReference type="PROSITE-ProRule" id="PRU10141"/>
    </source>
</evidence>
<dbReference type="RefSeq" id="XP_001442032.1">
    <property type="nucleotide sequence ID" value="XM_001441995.1"/>
</dbReference>
<dbReference type="KEGG" id="ptm:GSPATT00010803001"/>
<comment type="cofactor">
    <cofactor evidence="8">
        <name>Mg(2+)</name>
        <dbReference type="ChEBI" id="CHEBI:18420"/>
    </cofactor>
</comment>
<dbReference type="GO" id="GO:0004707">
    <property type="term" value="F:MAP kinase activity"/>
    <property type="evidence" value="ECO:0007669"/>
    <property type="project" value="UniProtKB-EC"/>
</dbReference>
<dbReference type="GeneID" id="5027817"/>
<comment type="catalytic activity">
    <reaction evidence="8">
        <text>L-threonyl-[protein] + ATP = O-phospho-L-threonyl-[protein] + ADP + H(+)</text>
        <dbReference type="Rhea" id="RHEA:46608"/>
        <dbReference type="Rhea" id="RHEA-COMP:11060"/>
        <dbReference type="Rhea" id="RHEA-COMP:11605"/>
        <dbReference type="ChEBI" id="CHEBI:15378"/>
        <dbReference type="ChEBI" id="CHEBI:30013"/>
        <dbReference type="ChEBI" id="CHEBI:30616"/>
        <dbReference type="ChEBI" id="CHEBI:61977"/>
        <dbReference type="ChEBI" id="CHEBI:456216"/>
        <dbReference type="EC" id="2.7.11.24"/>
    </reaction>
</comment>
<evidence type="ECO:0000259" key="9">
    <source>
        <dbReference type="PROSITE" id="PS50011"/>
    </source>
</evidence>
<dbReference type="CDD" id="cd07834">
    <property type="entry name" value="STKc_MAPK"/>
    <property type="match status" value="1"/>
</dbReference>
<evidence type="ECO:0000256" key="2">
    <source>
        <dbReference type="ARBA" id="ARBA00022679"/>
    </source>
</evidence>
<feature type="binding site" evidence="6">
    <location>
        <position position="78"/>
    </location>
    <ligand>
        <name>ATP</name>
        <dbReference type="ChEBI" id="CHEBI:30616"/>
    </ligand>
</feature>
<dbReference type="SMART" id="SM00220">
    <property type="entry name" value="S_TKc"/>
    <property type="match status" value="1"/>
</dbReference>
<dbReference type="GO" id="GO:0005524">
    <property type="term" value="F:ATP binding"/>
    <property type="evidence" value="ECO:0007669"/>
    <property type="project" value="UniProtKB-UniRule"/>
</dbReference>
<keyword evidence="4 8" id="KW-0418">Kinase</keyword>
<dbReference type="GO" id="GO:0004674">
    <property type="term" value="F:protein serine/threonine kinase activity"/>
    <property type="evidence" value="ECO:0000318"/>
    <property type="project" value="GO_Central"/>
</dbReference>
<keyword evidence="3 6" id="KW-0547">Nucleotide-binding</keyword>
<evidence type="ECO:0000256" key="3">
    <source>
        <dbReference type="ARBA" id="ARBA00022741"/>
    </source>
</evidence>
<dbReference type="PROSITE" id="PS50011">
    <property type="entry name" value="PROTEIN_KINASE_DOM"/>
    <property type="match status" value="1"/>
</dbReference>
<dbReference type="PROSITE" id="PS01351">
    <property type="entry name" value="MAPK"/>
    <property type="match status" value="1"/>
</dbReference>
<dbReference type="InParanoid" id="A0CV18"/>
<protein>
    <recommendedName>
        <fullName evidence="8">Mitogen-activated protein kinase</fullName>
        <ecNumber evidence="8">2.7.11.24</ecNumber>
    </recommendedName>
</protein>
<dbReference type="Pfam" id="PF00069">
    <property type="entry name" value="Pkinase"/>
    <property type="match status" value="1"/>
</dbReference>
<evidence type="ECO:0000256" key="7">
    <source>
        <dbReference type="RuleBase" id="RU000304"/>
    </source>
</evidence>
<dbReference type="HOGENOM" id="CLU_000288_181_1_1"/>
<dbReference type="Proteomes" id="UP000000600">
    <property type="component" value="Unassembled WGS sequence"/>
</dbReference>
<dbReference type="InterPro" id="IPR050117">
    <property type="entry name" value="MAPK"/>
</dbReference>
<reference evidence="10 11" key="1">
    <citation type="journal article" date="2006" name="Nature">
        <title>Global trends of whole-genome duplications revealed by the ciliate Paramecium tetraurelia.</title>
        <authorList>
            <consortium name="Genoscope"/>
            <person name="Aury J.-M."/>
            <person name="Jaillon O."/>
            <person name="Duret L."/>
            <person name="Noel B."/>
            <person name="Jubin C."/>
            <person name="Porcel B.M."/>
            <person name="Segurens B."/>
            <person name="Daubin V."/>
            <person name="Anthouard V."/>
            <person name="Aiach N."/>
            <person name="Arnaiz O."/>
            <person name="Billaut A."/>
            <person name="Beisson J."/>
            <person name="Blanc I."/>
            <person name="Bouhouche K."/>
            <person name="Camara F."/>
            <person name="Duharcourt S."/>
            <person name="Guigo R."/>
            <person name="Gogendeau D."/>
            <person name="Katinka M."/>
            <person name="Keller A.-M."/>
            <person name="Kissmehl R."/>
            <person name="Klotz C."/>
            <person name="Koll F."/>
            <person name="Le Moue A."/>
            <person name="Lepere C."/>
            <person name="Malinsky S."/>
            <person name="Nowacki M."/>
            <person name="Nowak J.K."/>
            <person name="Plattner H."/>
            <person name="Poulain J."/>
            <person name="Ruiz F."/>
            <person name="Serrano V."/>
            <person name="Zagulski M."/>
            <person name="Dessen P."/>
            <person name="Betermier M."/>
            <person name="Weissenbach J."/>
            <person name="Scarpelli C."/>
            <person name="Schachter V."/>
            <person name="Sperling L."/>
            <person name="Meyer E."/>
            <person name="Cohen J."/>
            <person name="Wincker P."/>
        </authorList>
    </citation>
    <scope>NUCLEOTIDE SEQUENCE [LARGE SCALE GENOMIC DNA]</scope>
    <source>
        <strain evidence="10 11">Stock d4-2</strain>
    </source>
</reference>
<dbReference type="eggNOG" id="KOG0660">
    <property type="taxonomic scope" value="Eukaryota"/>
</dbReference>
<dbReference type="SUPFAM" id="SSF56112">
    <property type="entry name" value="Protein kinase-like (PK-like)"/>
    <property type="match status" value="1"/>
</dbReference>
<keyword evidence="2 8" id="KW-0808">Transferase</keyword>
<name>A0CV18_PARTE</name>
<dbReference type="Gene3D" id="1.10.510.10">
    <property type="entry name" value="Transferase(Phosphotransferase) domain 1"/>
    <property type="match status" value="1"/>
</dbReference>
<evidence type="ECO:0000256" key="1">
    <source>
        <dbReference type="ARBA" id="ARBA00022527"/>
    </source>
</evidence>